<evidence type="ECO:0008006" key="3">
    <source>
        <dbReference type="Google" id="ProtNLM"/>
    </source>
</evidence>
<dbReference type="Proteomes" id="UP000184474">
    <property type="component" value="Unassembled WGS sequence"/>
</dbReference>
<protein>
    <recommendedName>
        <fullName evidence="3">BadF-type ATPase</fullName>
    </recommendedName>
</protein>
<dbReference type="EMBL" id="FRAA01000003">
    <property type="protein sequence ID" value="SHK14753.1"/>
    <property type="molecule type" value="Genomic_DNA"/>
</dbReference>
<dbReference type="InterPro" id="IPR043129">
    <property type="entry name" value="ATPase_NBD"/>
</dbReference>
<gene>
    <name evidence="1" type="ORF">SAMN04488028_103156</name>
</gene>
<proteinExistence type="predicted"/>
<keyword evidence="2" id="KW-1185">Reference proteome</keyword>
<dbReference type="SUPFAM" id="SSF53067">
    <property type="entry name" value="Actin-like ATPase domain"/>
    <property type="match status" value="2"/>
</dbReference>
<dbReference type="PANTHER" id="PTHR43190">
    <property type="entry name" value="N-ACETYL-D-GLUCOSAMINE KINASE"/>
    <property type="match status" value="1"/>
</dbReference>
<accession>A0A1M6Q3J7</accession>
<dbReference type="Gene3D" id="3.30.420.40">
    <property type="match status" value="2"/>
</dbReference>
<dbReference type="AlphaFoldDB" id="A0A1M6Q3J7"/>
<dbReference type="InterPro" id="IPR052519">
    <property type="entry name" value="Euk-type_GlcNAc_Kinase"/>
</dbReference>
<evidence type="ECO:0000313" key="1">
    <source>
        <dbReference type="EMBL" id="SHK14753.1"/>
    </source>
</evidence>
<dbReference type="STRING" id="156994.SAMN04488028_103156"/>
<reference evidence="2" key="1">
    <citation type="submission" date="2016-11" db="EMBL/GenBank/DDBJ databases">
        <authorList>
            <person name="Varghese N."/>
            <person name="Submissions S."/>
        </authorList>
    </citation>
    <scope>NUCLEOTIDE SEQUENCE [LARGE SCALE GENOMIC DNA]</scope>
    <source>
        <strain evidence="2">DSM 26134</strain>
    </source>
</reference>
<dbReference type="Gene3D" id="1.10.720.160">
    <property type="match status" value="1"/>
</dbReference>
<evidence type="ECO:0000313" key="2">
    <source>
        <dbReference type="Proteomes" id="UP000184474"/>
    </source>
</evidence>
<dbReference type="CDD" id="cd24079">
    <property type="entry name" value="ASKHA_NBD_PG1100-like"/>
    <property type="match status" value="1"/>
</dbReference>
<organism evidence="1 2">
    <name type="scientific">Reichenbachiella agariperforans</name>
    <dbReference type="NCBI Taxonomy" id="156994"/>
    <lineage>
        <taxon>Bacteria</taxon>
        <taxon>Pseudomonadati</taxon>
        <taxon>Bacteroidota</taxon>
        <taxon>Cytophagia</taxon>
        <taxon>Cytophagales</taxon>
        <taxon>Reichenbachiellaceae</taxon>
        <taxon>Reichenbachiella</taxon>
    </lineage>
</organism>
<dbReference type="PANTHER" id="PTHR43190:SF3">
    <property type="entry name" value="N-ACETYL-D-GLUCOSAMINE KINASE"/>
    <property type="match status" value="1"/>
</dbReference>
<sequence length="284" mass="31393">MILLAESGSTKTSWKLIDPDGSVKSFSSPGINPVLQRSGQIEEDQAGYLSPIHGEQVDEVYFYGAGCGGTESSGSVREWLSSLFPSATLTVDSDLIAAAKSLFGDDNGVVAILGTGSNSCYYEDGEIKRGVPSLGYILGDEGSGNQIGSQLIADYLRGVMPTEIQNFIREQFNITESSVLTQVYSQPYPNRYMASFVAPISKAFGDHRYFQNVLESQFRAFFDNCLSKYSELGYCQIGFVGSIAYHFRTMLKKLCEVYEFDLRAVNEKPIDQLIEYIKTNQKTH</sequence>
<name>A0A1M6Q3J7_REIAG</name>